<protein>
    <recommendedName>
        <fullName evidence="4">EF-hand domain-containing protein</fullName>
    </recommendedName>
</protein>
<dbReference type="PROSITE" id="PS00018">
    <property type="entry name" value="EF_HAND_1"/>
    <property type="match status" value="1"/>
</dbReference>
<evidence type="ECO:0000313" key="3">
    <source>
        <dbReference type="Proteomes" id="UP001163846"/>
    </source>
</evidence>
<feature type="compositionally biased region" description="Low complexity" evidence="1">
    <location>
        <begin position="138"/>
        <end position="155"/>
    </location>
</feature>
<name>A0AA38NYC1_9AGAR</name>
<reference evidence="2" key="1">
    <citation type="submission" date="2022-08" db="EMBL/GenBank/DDBJ databases">
        <authorList>
            <consortium name="DOE Joint Genome Institute"/>
            <person name="Min B."/>
            <person name="Riley R."/>
            <person name="Sierra-Patev S."/>
            <person name="Naranjo-Ortiz M."/>
            <person name="Looney B."/>
            <person name="Konkel Z."/>
            <person name="Slot J.C."/>
            <person name="Sakamoto Y."/>
            <person name="Steenwyk J.L."/>
            <person name="Rokas A."/>
            <person name="Carro J."/>
            <person name="Camarero S."/>
            <person name="Ferreira P."/>
            <person name="Molpeceres G."/>
            <person name="Ruiz-Duenas F.J."/>
            <person name="Serrano A."/>
            <person name="Henrissat B."/>
            <person name="Drula E."/>
            <person name="Hughes K.W."/>
            <person name="Mata J.L."/>
            <person name="Ishikawa N.K."/>
            <person name="Vargas-Isla R."/>
            <person name="Ushijima S."/>
            <person name="Smith C.A."/>
            <person name="Ahrendt S."/>
            <person name="Andreopoulos W."/>
            <person name="He G."/>
            <person name="Labutti K."/>
            <person name="Lipzen A."/>
            <person name="Ng V."/>
            <person name="Sandor L."/>
            <person name="Barry K."/>
            <person name="Martinez A.T."/>
            <person name="Xiao Y."/>
            <person name="Gibbons J.G."/>
            <person name="Terashima K."/>
            <person name="Hibbett D.S."/>
            <person name="Grigoriev I.V."/>
        </authorList>
    </citation>
    <scope>NUCLEOTIDE SEQUENCE</scope>
    <source>
        <strain evidence="2">TFB9207</strain>
    </source>
</reference>
<organism evidence="2 3">
    <name type="scientific">Lentinula raphanica</name>
    <dbReference type="NCBI Taxonomy" id="153919"/>
    <lineage>
        <taxon>Eukaryota</taxon>
        <taxon>Fungi</taxon>
        <taxon>Dikarya</taxon>
        <taxon>Basidiomycota</taxon>
        <taxon>Agaricomycotina</taxon>
        <taxon>Agaricomycetes</taxon>
        <taxon>Agaricomycetidae</taxon>
        <taxon>Agaricales</taxon>
        <taxon>Marasmiineae</taxon>
        <taxon>Omphalotaceae</taxon>
        <taxon>Lentinula</taxon>
    </lineage>
</organism>
<comment type="caution">
    <text evidence="2">The sequence shown here is derived from an EMBL/GenBank/DDBJ whole genome shotgun (WGS) entry which is preliminary data.</text>
</comment>
<evidence type="ECO:0000313" key="2">
    <source>
        <dbReference type="EMBL" id="KAJ3832761.1"/>
    </source>
</evidence>
<feature type="region of interest" description="Disordered" evidence="1">
    <location>
        <begin position="57"/>
        <end position="183"/>
    </location>
</feature>
<gene>
    <name evidence="2" type="ORF">F5878DRAFT_442155</name>
</gene>
<evidence type="ECO:0008006" key="4">
    <source>
        <dbReference type="Google" id="ProtNLM"/>
    </source>
</evidence>
<dbReference type="EMBL" id="MU806860">
    <property type="protein sequence ID" value="KAJ3832761.1"/>
    <property type="molecule type" value="Genomic_DNA"/>
</dbReference>
<feature type="compositionally biased region" description="Polar residues" evidence="1">
    <location>
        <begin position="108"/>
        <end position="124"/>
    </location>
</feature>
<accession>A0AA38NYC1</accession>
<feature type="compositionally biased region" description="Basic and acidic residues" evidence="1">
    <location>
        <begin position="77"/>
        <end position="88"/>
    </location>
</feature>
<keyword evidence="3" id="KW-1185">Reference proteome</keyword>
<dbReference type="InterPro" id="IPR018247">
    <property type="entry name" value="EF_Hand_1_Ca_BS"/>
</dbReference>
<dbReference type="Proteomes" id="UP001163846">
    <property type="component" value="Unassembled WGS sequence"/>
</dbReference>
<evidence type="ECO:0000256" key="1">
    <source>
        <dbReference type="SAM" id="MobiDB-lite"/>
    </source>
</evidence>
<dbReference type="AlphaFoldDB" id="A0AA38NYC1"/>
<proteinExistence type="predicted"/>
<sequence>MASPQASSIIYTNGPRTLKGATSMDSFVDFDFPHAEQRPSHHRKGFSSPLHIFRNRKKSSGDVHEDSCPQGQLPHVRSVESLEQDPYKASRSRALPPLPRSEPASALQPLQSALSPMPLSSNGPQGIYGPLRMSPDLYSSSSSQPQYTSSPRYYYEGLPNPYESPPLHDNNSLHATHPNPPQQAFQKFDTALQENGQSAIDDSRMLDRDVAPALFAAEGIRTMDTPHPQHKQSIEIMKKIALGGATHLKQAEEALDQFTASPVWTEGKEIAQTLLEPAKDVVQIFDALAPFVPALIVAKSVFVFIVQKELDHRQNDKNMPVVLLTITKFWYTLCDSDVVFRMESKMYSNFHELSQKVVEKMKAFGNFQNLYRKHGHIVHVMKSGSYKIQIADFIDAFKDFQDQLQQLLTQASALTITNVDKKTDQLSQKLDMVIAAIKSLTPEEARVQAKIQEYGGEEKAFRSTPFLNQITESEFGVKITPQLKTILREDLSSQLKSNEAMFKLQLSATQKELEHAMERNTDIILSKLDSGPHELIRNEDVQQIWKDMKWRLSCKTRHLVDALHHYYVQKFSQFKKQTGEPHEDQWTLKFTGRIIFQPTIGDAIDSDASGYVSIDEINRFTAHCPENWSLPVFLAHAAAGWYQSALDCRKRCLDTLQKIERFAKHMLPPNRKHLRPYFQNGCLPEIWYIVDSLNTDTFKYQQEDMRFQFEKLASYQKEFMERTLANLRRNLANVEYRMVGPEDVRAVMGTSRCEVQVLPLLMLLLERHTKIIEMADNFILAEREFQDMITSIQSVAYAFGRRYSILTEGWRQQRSDIPVQISCFSYGLFVNWHTHFRSIPFDYPDLHLQDYMPLSSTRSQGETHGPGPAKDILTYDLPLQPNAEELRRLRTSVRARNVKREEAKTRERYGNLSQRVKLKRLSRLNGNVPKSPTIRIETDNQKFLAPSSASTLVPQRRSYDFEIEDPDGVVRAINANDGFASGDSDSELPDITYTKASHSVLQDLEVFNVTSGQDLDVG</sequence>